<proteinExistence type="predicted"/>
<dbReference type="AlphaFoldDB" id="A0A9D1T1N5"/>
<comment type="caution">
    <text evidence="2">The sequence shown here is derived from an EMBL/GenBank/DDBJ whole genome shotgun (WGS) entry which is preliminary data.</text>
</comment>
<evidence type="ECO:0000313" key="3">
    <source>
        <dbReference type="Proteomes" id="UP000886812"/>
    </source>
</evidence>
<gene>
    <name evidence="2" type="ORF">IAC75_02185</name>
</gene>
<feature type="compositionally biased region" description="Basic and acidic residues" evidence="1">
    <location>
        <begin position="1"/>
        <end position="37"/>
    </location>
</feature>
<organism evidence="2 3">
    <name type="scientific">Candidatus Spyradosoma merdigallinarum</name>
    <dbReference type="NCBI Taxonomy" id="2840950"/>
    <lineage>
        <taxon>Bacteria</taxon>
        <taxon>Pseudomonadati</taxon>
        <taxon>Verrucomicrobiota</taxon>
        <taxon>Opitutia</taxon>
        <taxon>Opitutia incertae sedis</taxon>
        <taxon>Candidatus Spyradosoma</taxon>
    </lineage>
</organism>
<dbReference type="EMBL" id="DVOG01000058">
    <property type="protein sequence ID" value="HIV03941.1"/>
    <property type="molecule type" value="Genomic_DNA"/>
</dbReference>
<sequence>MLREELLRQKERARERRLEEMRARRARAEKARTEKKPVPAAACEAAPPPSSAGTPPVPGAQARRKTSAPAADLLGSREALRRAVLAQEILSPPLALRER</sequence>
<dbReference type="Proteomes" id="UP000886812">
    <property type="component" value="Unassembled WGS sequence"/>
</dbReference>
<reference evidence="2" key="1">
    <citation type="submission" date="2020-10" db="EMBL/GenBank/DDBJ databases">
        <authorList>
            <person name="Gilroy R."/>
        </authorList>
    </citation>
    <scope>NUCLEOTIDE SEQUENCE</scope>
    <source>
        <strain evidence="2">10669</strain>
    </source>
</reference>
<protein>
    <submittedName>
        <fullName evidence="2">Uncharacterized protein</fullName>
    </submittedName>
</protein>
<evidence type="ECO:0000256" key="1">
    <source>
        <dbReference type="SAM" id="MobiDB-lite"/>
    </source>
</evidence>
<evidence type="ECO:0000313" key="2">
    <source>
        <dbReference type="EMBL" id="HIV03941.1"/>
    </source>
</evidence>
<feature type="region of interest" description="Disordered" evidence="1">
    <location>
        <begin position="1"/>
        <end position="71"/>
    </location>
</feature>
<feature type="compositionally biased region" description="Pro residues" evidence="1">
    <location>
        <begin position="46"/>
        <end position="58"/>
    </location>
</feature>
<accession>A0A9D1T1N5</accession>
<name>A0A9D1T1N5_9BACT</name>
<reference evidence="2" key="2">
    <citation type="journal article" date="2021" name="PeerJ">
        <title>Extensive microbial diversity within the chicken gut microbiome revealed by metagenomics and culture.</title>
        <authorList>
            <person name="Gilroy R."/>
            <person name="Ravi A."/>
            <person name="Getino M."/>
            <person name="Pursley I."/>
            <person name="Horton D.L."/>
            <person name="Alikhan N.F."/>
            <person name="Baker D."/>
            <person name="Gharbi K."/>
            <person name="Hall N."/>
            <person name="Watson M."/>
            <person name="Adriaenssens E.M."/>
            <person name="Foster-Nyarko E."/>
            <person name="Jarju S."/>
            <person name="Secka A."/>
            <person name="Antonio M."/>
            <person name="Oren A."/>
            <person name="Chaudhuri R.R."/>
            <person name="La Ragione R."/>
            <person name="Hildebrand F."/>
            <person name="Pallen M.J."/>
        </authorList>
    </citation>
    <scope>NUCLEOTIDE SEQUENCE</scope>
    <source>
        <strain evidence="2">10669</strain>
    </source>
</reference>